<sequence>MAWHHGRRPLVLLVVVVVVVVFLRMSVRTMRGACHRHTFPSPLARFKGPSTVISTDGTPPGCYPLVWLVWDWWCFSPFHPRRSGLVVAARMNPSVGFAQRSHTSTGDR</sequence>
<dbReference type="AlphaFoldDB" id="A0A2M4D1I8"/>
<dbReference type="EMBL" id="GGFL01007221">
    <property type="protein sequence ID" value="MBW71399.1"/>
    <property type="molecule type" value="Transcribed_RNA"/>
</dbReference>
<accession>A0A2M4D1I8</accession>
<name>A0A2M4D1I8_ANODA</name>
<protein>
    <submittedName>
        <fullName evidence="1">Putative secreted protein</fullName>
    </submittedName>
</protein>
<reference evidence="1" key="1">
    <citation type="submission" date="2018-01" db="EMBL/GenBank/DDBJ databases">
        <title>An insight into the sialome of Amazonian anophelines.</title>
        <authorList>
            <person name="Ribeiro J.M."/>
            <person name="Scarpassa V."/>
            <person name="Calvo E."/>
        </authorList>
    </citation>
    <scope>NUCLEOTIDE SEQUENCE</scope>
</reference>
<organism evidence="1">
    <name type="scientific">Anopheles darlingi</name>
    <name type="common">Mosquito</name>
    <dbReference type="NCBI Taxonomy" id="43151"/>
    <lineage>
        <taxon>Eukaryota</taxon>
        <taxon>Metazoa</taxon>
        <taxon>Ecdysozoa</taxon>
        <taxon>Arthropoda</taxon>
        <taxon>Hexapoda</taxon>
        <taxon>Insecta</taxon>
        <taxon>Pterygota</taxon>
        <taxon>Neoptera</taxon>
        <taxon>Endopterygota</taxon>
        <taxon>Diptera</taxon>
        <taxon>Nematocera</taxon>
        <taxon>Culicoidea</taxon>
        <taxon>Culicidae</taxon>
        <taxon>Anophelinae</taxon>
        <taxon>Anopheles</taxon>
    </lineage>
</organism>
<proteinExistence type="predicted"/>
<evidence type="ECO:0000313" key="1">
    <source>
        <dbReference type="EMBL" id="MBW71399.1"/>
    </source>
</evidence>